<evidence type="ECO:0008006" key="11">
    <source>
        <dbReference type="Google" id="ProtNLM"/>
    </source>
</evidence>
<dbReference type="Proteomes" id="UP000585474">
    <property type="component" value="Unassembled WGS sequence"/>
</dbReference>
<keyword evidence="10" id="KW-1185">Reference proteome</keyword>
<organism evidence="9 10">
    <name type="scientific">Actinidia rufa</name>
    <dbReference type="NCBI Taxonomy" id="165716"/>
    <lineage>
        <taxon>Eukaryota</taxon>
        <taxon>Viridiplantae</taxon>
        <taxon>Streptophyta</taxon>
        <taxon>Embryophyta</taxon>
        <taxon>Tracheophyta</taxon>
        <taxon>Spermatophyta</taxon>
        <taxon>Magnoliopsida</taxon>
        <taxon>eudicotyledons</taxon>
        <taxon>Gunneridae</taxon>
        <taxon>Pentapetalae</taxon>
        <taxon>asterids</taxon>
        <taxon>Ericales</taxon>
        <taxon>Actinidiaceae</taxon>
        <taxon>Actinidia</taxon>
    </lineage>
</organism>
<dbReference type="AlphaFoldDB" id="A0A7J0D9V4"/>
<evidence type="ECO:0000313" key="10">
    <source>
        <dbReference type="Proteomes" id="UP000585474"/>
    </source>
</evidence>
<feature type="domain" description="U3 small nucleolar RNA-associated protein 6 N-terminal" evidence="6">
    <location>
        <begin position="10"/>
        <end position="86"/>
    </location>
</feature>
<evidence type="ECO:0000256" key="5">
    <source>
        <dbReference type="ARBA" id="ARBA00023242"/>
    </source>
</evidence>
<evidence type="ECO:0000256" key="2">
    <source>
        <dbReference type="ARBA" id="ARBA00010734"/>
    </source>
</evidence>
<protein>
    <recommendedName>
        <fullName evidence="11">U3 small nucleolar RNA-associated protein 6 homolog</fullName>
    </recommendedName>
</protein>
<proteinExistence type="inferred from homology"/>
<dbReference type="InterPro" id="IPR056907">
    <property type="entry name" value="UTP6_C"/>
</dbReference>
<dbReference type="InterPro" id="IPR029043">
    <property type="entry name" value="GcvT/YgfZ_C"/>
</dbReference>
<evidence type="ECO:0000256" key="1">
    <source>
        <dbReference type="ARBA" id="ARBA00004604"/>
    </source>
</evidence>
<dbReference type="SMART" id="SM00386">
    <property type="entry name" value="HAT"/>
    <property type="match status" value="6"/>
</dbReference>
<accession>A0A7J0D9V4</accession>
<evidence type="ECO:0000313" key="9">
    <source>
        <dbReference type="EMBL" id="GFS29410.1"/>
    </source>
</evidence>
<evidence type="ECO:0000259" key="8">
    <source>
        <dbReference type="Pfam" id="PF24892"/>
    </source>
</evidence>
<dbReference type="InterPro" id="IPR027266">
    <property type="entry name" value="TrmE/GcvT-like"/>
</dbReference>
<dbReference type="Pfam" id="PF24892">
    <property type="entry name" value="UTP6_C"/>
    <property type="match status" value="1"/>
</dbReference>
<keyword evidence="4" id="KW-0677">Repeat</keyword>
<dbReference type="InterPro" id="IPR013977">
    <property type="entry name" value="GcvT_C"/>
</dbReference>
<dbReference type="Pfam" id="PF08669">
    <property type="entry name" value="GCV_T_C"/>
    <property type="match status" value="1"/>
</dbReference>
<feature type="domain" description="U3 small nucleolar RNA-associated protein 6 homolog C-terminal" evidence="8">
    <location>
        <begin position="334"/>
        <end position="610"/>
    </location>
</feature>
<dbReference type="SUPFAM" id="SSF103025">
    <property type="entry name" value="Folate-binding domain"/>
    <property type="match status" value="1"/>
</dbReference>
<dbReference type="SUPFAM" id="SSF101790">
    <property type="entry name" value="Aminomethyltransferase beta-barrel domain"/>
    <property type="match status" value="1"/>
</dbReference>
<sequence>MADVVQYRPERMITELDDLERRGLFSRREIAEIVKQRRKFEYRLKRPSPLKSDFEAYIDYEKNIDALRLLRKKAVAREMKEKGNKKMKKSVSDFAGVSRILEIYRLATNRFKGDIDLWFRYLEFCRERKNGRMKKGSGYAAWEFDQNLNVTAARALMQSGLRTCPTSEDLWVEYLRMELTYLNKLKVRKFILGEDEEALVRDHRDTDEKKWKDENKELFMSLEDKKEDDEASNVQNGKSQKKLELFREQGLSILRTVYSGAVEAIPSNFGLRKRFMEILEATDLAHSEKIQNEILAEMKRDFSKEPEYWDWLARHNFKSTLEMGEEIIPFRLDKAIQVYEEAIKVLPSAMMFDLYISFLRDTIAHNSGETKSSGLFSTSDHTVNPISHVLMAYERAESMGCIAEDLACQHISFYLQLGRLEEARKLAEKLCSGKLSDAVNLWVMRLSIEMRCVTNRSVSPSKFDLLPVFKLLKSILTRTAVWKAESLWFMALKSFSNQKHYFDKLVELSLVSLAKDGGSDDGFSLSSAMVNFVLQKDGIRRARDMYKRFLSLPHPGRAIYKSCIDLEANLASAGDRDCLLEAWKLYESALATYDQDMGTSETANAVYWRARKSLKDNAVLLSSACEDGFEISVPSEHAIDLIKAILEKSEGKIRLSVLGAQYSLRLEAGLCPPPRSQSEIQDEKGNSIGEVSSGGFSHCLKRNIGMGYVNSGSHKAGTKVKIVIRGKAYGGTLTKMPFVPTKYYRPS</sequence>
<dbReference type="EMBL" id="BJWL01000086">
    <property type="protein sequence ID" value="GFS29410.1"/>
    <property type="molecule type" value="Genomic_DNA"/>
</dbReference>
<dbReference type="Gene3D" id="3.30.1360.120">
    <property type="entry name" value="Probable tRNA modification gtpase trme, domain 1"/>
    <property type="match status" value="1"/>
</dbReference>
<dbReference type="GO" id="GO:0034388">
    <property type="term" value="C:Pwp2p-containing subcomplex of 90S preribosome"/>
    <property type="evidence" value="ECO:0007669"/>
    <property type="project" value="TreeGrafter"/>
</dbReference>
<dbReference type="Gene3D" id="2.40.30.110">
    <property type="entry name" value="Aminomethyltransferase beta-barrel domains"/>
    <property type="match status" value="1"/>
</dbReference>
<dbReference type="SUPFAM" id="SSF48452">
    <property type="entry name" value="TPR-like"/>
    <property type="match status" value="1"/>
</dbReference>
<dbReference type="GO" id="GO:0032040">
    <property type="term" value="C:small-subunit processome"/>
    <property type="evidence" value="ECO:0007669"/>
    <property type="project" value="TreeGrafter"/>
</dbReference>
<dbReference type="PANTHER" id="PTHR23271">
    <property type="entry name" value="HEPATOCELLULAR CARCINOMA-ASSOCIATED ANTIGEN 66"/>
    <property type="match status" value="1"/>
</dbReference>
<evidence type="ECO:0000259" key="6">
    <source>
        <dbReference type="Pfam" id="PF08640"/>
    </source>
</evidence>
<evidence type="ECO:0000259" key="7">
    <source>
        <dbReference type="Pfam" id="PF08669"/>
    </source>
</evidence>
<comment type="subcellular location">
    <subcellularLocation>
        <location evidence="1">Nucleus</location>
        <location evidence="1">Nucleolus</location>
    </subcellularLocation>
</comment>
<keyword evidence="3" id="KW-0698">rRNA processing</keyword>
<comment type="caution">
    <text evidence="9">The sequence shown here is derived from an EMBL/GenBank/DDBJ whole genome shotgun (WGS) entry which is preliminary data.</text>
</comment>
<gene>
    <name evidence="9" type="ORF">Acr_00g0006530</name>
</gene>
<dbReference type="Pfam" id="PF08640">
    <property type="entry name" value="U3_assoc_6"/>
    <property type="match status" value="1"/>
</dbReference>
<name>A0A7J0D9V4_9ERIC</name>
<evidence type="ECO:0000256" key="4">
    <source>
        <dbReference type="ARBA" id="ARBA00022737"/>
    </source>
</evidence>
<dbReference type="PANTHER" id="PTHR23271:SF1">
    <property type="entry name" value="U3 SMALL NUCLEOLAR RNA-ASSOCIATED PROTEIN 6 HOMOLOG"/>
    <property type="match status" value="1"/>
</dbReference>
<dbReference type="OrthoDB" id="28112at2759"/>
<dbReference type="InterPro" id="IPR013949">
    <property type="entry name" value="Utp6"/>
</dbReference>
<dbReference type="InterPro" id="IPR055347">
    <property type="entry name" value="UTP6_N"/>
</dbReference>
<comment type="similarity">
    <text evidence="2">Belongs to the UTP6 family.</text>
</comment>
<dbReference type="Gene3D" id="1.25.40.10">
    <property type="entry name" value="Tetratricopeptide repeat domain"/>
    <property type="match status" value="2"/>
</dbReference>
<reference evidence="10" key="1">
    <citation type="submission" date="2019-07" db="EMBL/GenBank/DDBJ databases">
        <title>De Novo Assembly of kiwifruit Actinidia rufa.</title>
        <authorList>
            <person name="Sugita-Konishi S."/>
            <person name="Sato K."/>
            <person name="Mori E."/>
            <person name="Abe Y."/>
            <person name="Kisaki G."/>
            <person name="Hamano K."/>
            <person name="Suezawa K."/>
            <person name="Otani M."/>
            <person name="Fukuda T."/>
            <person name="Manabe T."/>
            <person name="Gomi K."/>
            <person name="Tabuchi M."/>
            <person name="Akimitsu K."/>
            <person name="Kataoka I."/>
        </authorList>
    </citation>
    <scope>NUCLEOTIDE SEQUENCE [LARGE SCALE GENOMIC DNA]</scope>
    <source>
        <strain evidence="10">cv. Fuchu</strain>
    </source>
</reference>
<dbReference type="InterPro" id="IPR011990">
    <property type="entry name" value="TPR-like_helical_dom_sf"/>
</dbReference>
<feature type="domain" description="Aminomethyltransferase C-terminal" evidence="7">
    <location>
        <begin position="664"/>
        <end position="739"/>
    </location>
</feature>
<dbReference type="GO" id="GO:0030515">
    <property type="term" value="F:snoRNA binding"/>
    <property type="evidence" value="ECO:0007669"/>
    <property type="project" value="InterPro"/>
</dbReference>
<dbReference type="InterPro" id="IPR003107">
    <property type="entry name" value="HAT"/>
</dbReference>
<dbReference type="GO" id="GO:0000462">
    <property type="term" value="P:maturation of SSU-rRNA from tricistronic rRNA transcript (SSU-rRNA, 5.8S rRNA, LSU-rRNA)"/>
    <property type="evidence" value="ECO:0007669"/>
    <property type="project" value="InterPro"/>
</dbReference>
<keyword evidence="5" id="KW-0539">Nucleus</keyword>
<evidence type="ECO:0000256" key="3">
    <source>
        <dbReference type="ARBA" id="ARBA00022552"/>
    </source>
</evidence>